<sequence length="518" mass="57479">MKLFACLAVLCMTQMSAFALTYSVRCTMNDTGNAEFKLTTTNAAESRVNGTGFLQLSKYSDFRTSEYIVKISGKNGTTEFGNQLPYTYTLESSELENGTYYWRVFYLKSQSENKMPYTGNKPVTFGSKVAEPKPETTVDNNEYETFDLENGMSVYLEPVWLRSENSDTPLSWNTALSRVTTSTPRIVKPTDADYIPYSHGIVVRDGIIYIARGSALPLGWNFEKTQLEIDRYDLNTGKQLETITVASNEGFFTGTSAMGLLGEDNDGTIYFTTAELSDGLLKEVRLYSVDISTDDTDNELASLSAIWKKDFPMTTTGANIDVYNSHLFVVDGSIAKNSYTLWGCGSSTSEQEIDNFSDIAIRWKVDGNNQTFEYASIKEASFMHETYPYKGMLGRITPLGDNDFYYQCGSSGEYNNTMAPGLYRFDAESNSCSMLGNASEISGIALPKSLHNIIGVSSFNIENNKFIAFGTPSSNGSTLTVAEITSSGERQFKEAKKLWTINSTGFSHNPLHNDSVKF</sequence>
<comment type="caution">
    <text evidence="1">The sequence shown here is derived from an EMBL/GenBank/DDBJ whole genome shotgun (WGS) entry which is preliminary data.</text>
</comment>
<organism evidence="1 2">
    <name type="scientific">Muribaculum caecicola</name>
    <dbReference type="NCBI Taxonomy" id="3038144"/>
    <lineage>
        <taxon>Bacteria</taxon>
        <taxon>Pseudomonadati</taxon>
        <taxon>Bacteroidota</taxon>
        <taxon>Bacteroidia</taxon>
        <taxon>Bacteroidales</taxon>
        <taxon>Muribaculaceae</taxon>
        <taxon>Muribaculum</taxon>
    </lineage>
</organism>
<proteinExistence type="predicted"/>
<dbReference type="EMBL" id="SSTG01000199">
    <property type="protein sequence ID" value="THG43036.1"/>
    <property type="molecule type" value="Genomic_DNA"/>
</dbReference>
<protein>
    <submittedName>
        <fullName evidence="1">Uncharacterized protein</fullName>
    </submittedName>
</protein>
<dbReference type="Proteomes" id="UP000305401">
    <property type="component" value="Unassembled WGS sequence"/>
</dbReference>
<name>A0AC61S2S1_9BACT</name>
<evidence type="ECO:0000313" key="2">
    <source>
        <dbReference type="Proteomes" id="UP000305401"/>
    </source>
</evidence>
<gene>
    <name evidence="1" type="ORF">E5990_10525</name>
</gene>
<feature type="non-terminal residue" evidence="1">
    <location>
        <position position="518"/>
    </location>
</feature>
<reference evidence="1" key="1">
    <citation type="submission" date="2019-04" db="EMBL/GenBank/DDBJ databases">
        <title>Microbes associate with the intestines of laboratory mice.</title>
        <authorList>
            <person name="Navarre W."/>
            <person name="Wong E."/>
            <person name="Huang K.C."/>
            <person name="Tropini C."/>
            <person name="Ng K."/>
            <person name="Yu B."/>
        </authorList>
    </citation>
    <scope>NUCLEOTIDE SEQUENCE</scope>
    <source>
        <strain evidence="1">NM86_A22</strain>
    </source>
</reference>
<keyword evidence="2" id="KW-1185">Reference proteome</keyword>
<evidence type="ECO:0000313" key="1">
    <source>
        <dbReference type="EMBL" id="THG43036.1"/>
    </source>
</evidence>
<accession>A0AC61S2S1</accession>